<dbReference type="SUPFAM" id="SSF111331">
    <property type="entry name" value="NAD kinase/diacylglycerol kinase-like"/>
    <property type="match status" value="1"/>
</dbReference>
<dbReference type="PATRIC" id="fig|1261556.5.peg.1846"/>
<evidence type="ECO:0000256" key="2">
    <source>
        <dbReference type="ARBA" id="ARBA00022679"/>
    </source>
</evidence>
<dbReference type="GO" id="GO:0005524">
    <property type="term" value="F:ATP binding"/>
    <property type="evidence" value="ECO:0007669"/>
    <property type="project" value="UniProtKB-KW"/>
</dbReference>
<evidence type="ECO:0000256" key="8">
    <source>
        <dbReference type="ARBA" id="ARBA00047925"/>
    </source>
</evidence>
<evidence type="ECO:0000256" key="4">
    <source>
        <dbReference type="ARBA" id="ARBA00022777"/>
    </source>
</evidence>
<gene>
    <name evidence="10" type="primary">ppnK</name>
    <name evidence="9" type="synonym">nadK</name>
    <name evidence="10" type="ORF">BN444_00007</name>
</gene>
<evidence type="ECO:0000256" key="6">
    <source>
        <dbReference type="ARBA" id="ARBA00022857"/>
    </source>
</evidence>
<evidence type="ECO:0000313" key="11">
    <source>
        <dbReference type="Proteomes" id="UP000093071"/>
    </source>
</evidence>
<dbReference type="GO" id="GO:0051287">
    <property type="term" value="F:NAD binding"/>
    <property type="evidence" value="ECO:0007669"/>
    <property type="project" value="UniProtKB-ARBA"/>
</dbReference>
<sequence>MFGSPLRLFESRRAGEGARVTGAPGMIEAMNTSALPSAPRICFLASTAPPAVLARDKLIARYGDCAPAEADVLCALGGDGFMLQTMHRHGGLGKPVFGMKLGSVGFLMNQYRDDDLGVRLAQAEPAKLRPLEMLAQTESGTTTGSLAYNEVSLLRQTRQAAHVSIDLNGQTRVDELICDGVMVATPAGSTAYNSSAHGPILPLGSHTLALTPIAPYRPRRWRGAILKADIEVRLRVLDPYKRPVSVTADSHETRDVVEVTIRESRDRLVTLLFDPEHNLEERILSEQFMV</sequence>
<keyword evidence="7 9" id="KW-0520">NAD</keyword>
<dbReference type="FunFam" id="2.60.200.30:FF:000012">
    <property type="entry name" value="NAD kinase"/>
    <property type="match status" value="1"/>
</dbReference>
<dbReference type="Gene3D" id="2.60.200.30">
    <property type="entry name" value="Probable inorganic polyphosphate/atp-NAD kinase, domain 2"/>
    <property type="match status" value="1"/>
</dbReference>
<dbReference type="HAMAP" id="MF_00361">
    <property type="entry name" value="NAD_kinase"/>
    <property type="match status" value="1"/>
</dbReference>
<evidence type="ECO:0000256" key="3">
    <source>
        <dbReference type="ARBA" id="ARBA00022741"/>
    </source>
</evidence>
<comment type="caution">
    <text evidence="9">Lacks conserved residue(s) required for the propagation of feature annotation.</text>
</comment>
<dbReference type="Proteomes" id="UP000093071">
    <property type="component" value="Chromosome I"/>
</dbReference>
<dbReference type="PANTHER" id="PTHR20275:SF0">
    <property type="entry name" value="NAD KINASE"/>
    <property type="match status" value="1"/>
</dbReference>
<comment type="cofactor">
    <cofactor evidence="9">
        <name>a divalent metal cation</name>
        <dbReference type="ChEBI" id="CHEBI:60240"/>
    </cofactor>
</comment>
<feature type="binding site" evidence="9">
    <location>
        <position position="214"/>
    </location>
    <ligand>
        <name>NAD(+)</name>
        <dbReference type="ChEBI" id="CHEBI:57540"/>
    </ligand>
</feature>
<evidence type="ECO:0000313" key="10">
    <source>
        <dbReference type="EMBL" id="SCB04520.1"/>
    </source>
</evidence>
<feature type="binding site" evidence="9">
    <location>
        <position position="179"/>
    </location>
    <ligand>
        <name>NAD(+)</name>
        <dbReference type="ChEBI" id="CHEBI:57540"/>
    </ligand>
</feature>
<keyword evidence="5 9" id="KW-0067">ATP-binding</keyword>
<keyword evidence="1 9" id="KW-0963">Cytoplasm</keyword>
<dbReference type="EMBL" id="LT604072">
    <property type="protein sequence ID" value="SCB04520.1"/>
    <property type="molecule type" value="Genomic_DNA"/>
</dbReference>
<dbReference type="GO" id="GO:0019674">
    <property type="term" value="P:NAD+ metabolic process"/>
    <property type="evidence" value="ECO:0007669"/>
    <property type="project" value="InterPro"/>
</dbReference>
<evidence type="ECO:0000256" key="7">
    <source>
        <dbReference type="ARBA" id="ARBA00023027"/>
    </source>
</evidence>
<organism evidence="10 11">
    <name type="scientific">Xanthomonas translucens pv. translucens DSM 18974</name>
    <dbReference type="NCBI Taxonomy" id="1261556"/>
    <lineage>
        <taxon>Bacteria</taxon>
        <taxon>Pseudomonadati</taxon>
        <taxon>Pseudomonadota</taxon>
        <taxon>Gammaproteobacteria</taxon>
        <taxon>Lysobacterales</taxon>
        <taxon>Lysobacteraceae</taxon>
        <taxon>Xanthomonas</taxon>
        <taxon>Xanthomonas translucens group</taxon>
    </lineage>
</organism>
<dbReference type="InterPro" id="IPR016064">
    <property type="entry name" value="NAD/diacylglycerol_kinase_sf"/>
</dbReference>
<dbReference type="GO" id="GO:0003951">
    <property type="term" value="F:NAD+ kinase activity"/>
    <property type="evidence" value="ECO:0007669"/>
    <property type="project" value="UniProtKB-UniRule"/>
</dbReference>
<accession>A0A1C3TN66</accession>
<dbReference type="Gene3D" id="3.40.50.10330">
    <property type="entry name" value="Probable inorganic polyphosphate/atp-NAD kinase, domain 1"/>
    <property type="match status" value="1"/>
</dbReference>
<dbReference type="InterPro" id="IPR017438">
    <property type="entry name" value="ATP-NAD_kinase_N"/>
</dbReference>
<dbReference type="GO" id="GO:0006741">
    <property type="term" value="P:NADP+ biosynthetic process"/>
    <property type="evidence" value="ECO:0007669"/>
    <property type="project" value="UniProtKB-UniRule"/>
</dbReference>
<comment type="subcellular location">
    <subcellularLocation>
        <location evidence="9">Cytoplasm</location>
    </subcellularLocation>
</comment>
<protein>
    <recommendedName>
        <fullName evidence="9">NAD kinase</fullName>
        <ecNumber evidence="9">2.7.1.23</ecNumber>
    </recommendedName>
    <alternativeName>
        <fullName evidence="9">ATP-dependent NAD kinase</fullName>
    </alternativeName>
</protein>
<evidence type="ECO:0000256" key="1">
    <source>
        <dbReference type="ARBA" id="ARBA00022490"/>
    </source>
</evidence>
<comment type="function">
    <text evidence="9">Involved in the regulation of the intracellular balance of NAD and NADP, and is a key enzyme in the biosynthesis of NADP. Catalyzes specifically the phosphorylation on 2'-hydroxyl of the adenosine moiety of NAD to yield NADP.</text>
</comment>
<comment type="similarity">
    <text evidence="9">Belongs to the NAD kinase family.</text>
</comment>
<dbReference type="InterPro" id="IPR017437">
    <property type="entry name" value="ATP-NAD_kinase_PpnK-typ_C"/>
</dbReference>
<keyword evidence="2 9" id="KW-0808">Transferase</keyword>
<proteinExistence type="inferred from homology"/>
<feature type="binding site" evidence="9">
    <location>
        <begin position="79"/>
        <end position="80"/>
    </location>
    <ligand>
        <name>NAD(+)</name>
        <dbReference type="ChEBI" id="CHEBI:57540"/>
    </ligand>
</feature>
<feature type="binding site" evidence="9">
    <location>
        <begin position="149"/>
        <end position="150"/>
    </location>
    <ligand>
        <name>NAD(+)</name>
        <dbReference type="ChEBI" id="CHEBI:57540"/>
    </ligand>
</feature>
<keyword evidence="6 9" id="KW-0521">NADP</keyword>
<comment type="catalytic activity">
    <reaction evidence="8 9">
        <text>NAD(+) + ATP = ADP + NADP(+) + H(+)</text>
        <dbReference type="Rhea" id="RHEA:18629"/>
        <dbReference type="ChEBI" id="CHEBI:15378"/>
        <dbReference type="ChEBI" id="CHEBI:30616"/>
        <dbReference type="ChEBI" id="CHEBI:57540"/>
        <dbReference type="ChEBI" id="CHEBI:58349"/>
        <dbReference type="ChEBI" id="CHEBI:456216"/>
        <dbReference type="EC" id="2.7.1.23"/>
    </reaction>
</comment>
<evidence type="ECO:0000256" key="5">
    <source>
        <dbReference type="ARBA" id="ARBA00022840"/>
    </source>
</evidence>
<feature type="active site" description="Proton acceptor" evidence="9">
    <location>
        <position position="79"/>
    </location>
</feature>
<feature type="binding site" evidence="9">
    <location>
        <position position="187"/>
    </location>
    <ligand>
        <name>NAD(+)</name>
        <dbReference type="ChEBI" id="CHEBI:57540"/>
    </ligand>
</feature>
<dbReference type="EC" id="2.7.1.23" evidence="9"/>
<dbReference type="AlphaFoldDB" id="A0A1C3TN66"/>
<name>A0A1C3TN66_XANCT</name>
<dbReference type="GO" id="GO:0005737">
    <property type="term" value="C:cytoplasm"/>
    <property type="evidence" value="ECO:0007669"/>
    <property type="project" value="UniProtKB-SubCell"/>
</dbReference>
<evidence type="ECO:0000256" key="9">
    <source>
        <dbReference type="HAMAP-Rule" id="MF_00361"/>
    </source>
</evidence>
<feature type="binding site" evidence="9">
    <location>
        <begin position="190"/>
        <end position="195"/>
    </location>
    <ligand>
        <name>NAD(+)</name>
        <dbReference type="ChEBI" id="CHEBI:57540"/>
    </ligand>
</feature>
<dbReference type="PANTHER" id="PTHR20275">
    <property type="entry name" value="NAD KINASE"/>
    <property type="match status" value="1"/>
</dbReference>
<dbReference type="InterPro" id="IPR002504">
    <property type="entry name" value="NADK"/>
</dbReference>
<dbReference type="NCBIfam" id="NF003406">
    <property type="entry name" value="PRK04761.1"/>
    <property type="match status" value="1"/>
</dbReference>
<keyword evidence="4 9" id="KW-0418">Kinase</keyword>
<reference evidence="11" key="1">
    <citation type="submission" date="2016-07" db="EMBL/GenBank/DDBJ databases">
        <authorList>
            <person name="Jaenicke Sebastian"/>
        </authorList>
    </citation>
    <scope>NUCLEOTIDE SEQUENCE [LARGE SCALE GENOMIC DNA]</scope>
</reference>
<keyword evidence="3 9" id="KW-0547">Nucleotide-binding</keyword>
<dbReference type="Pfam" id="PF20143">
    <property type="entry name" value="NAD_kinase_C"/>
    <property type="match status" value="1"/>
</dbReference>
<dbReference type="GO" id="GO:0046872">
    <property type="term" value="F:metal ion binding"/>
    <property type="evidence" value="ECO:0007669"/>
    <property type="project" value="UniProtKB-UniRule"/>
</dbReference>